<comment type="caution">
    <text evidence="6">The sequence shown here is derived from an EMBL/GenBank/DDBJ whole genome shotgun (WGS) entry which is preliminary data.</text>
</comment>
<evidence type="ECO:0000256" key="4">
    <source>
        <dbReference type="SAM" id="SignalP"/>
    </source>
</evidence>
<dbReference type="STRING" id="1316194.A0A1Q5U064"/>
<dbReference type="PANTHER" id="PTHR30457:SF0">
    <property type="entry name" value="PHOSPHATASE, PUTATIVE (AFU_ORTHOLOGUE AFUA_4G01070)-RELATED"/>
    <property type="match status" value="1"/>
</dbReference>
<sequence>MQFNTIAALLASLSVVGSVNAVNIISSNDDGWAEVNIRALFDTLTAGGHSVVVAAPAENQSGTGSSQKTPTTLTEACEFNSCPSGSPAVGYNASQPRLNYINSYPATSMKYGINSIGPRFFNGAPNLAVAGPNVGNNIGLAVLLSGTVGATTYAAYNAGIPAVAFSGATGSQTAWNASATYPDYSQIYADLALNLTDHLVTSGAPYLSNNIWLNVNFGAVSSECSKAEDFSFVLSRIHVAIPLITADDVTTCGSSRLPSEIAVSLKSGCYASVSVGVADTKGDANATMQEVVLKKLSTLLTCLP</sequence>
<dbReference type="Pfam" id="PF01975">
    <property type="entry name" value="SurE"/>
    <property type="match status" value="1"/>
</dbReference>
<keyword evidence="3" id="KW-0378">Hydrolase</keyword>
<proteinExistence type="inferred from homology"/>
<gene>
    <name evidence="6" type="ORF">PENSUB_6577</name>
</gene>
<feature type="signal peptide" evidence="4">
    <location>
        <begin position="1"/>
        <end position="21"/>
    </location>
</feature>
<organism evidence="6 7">
    <name type="scientific">Penicillium subrubescens</name>
    <dbReference type="NCBI Taxonomy" id="1316194"/>
    <lineage>
        <taxon>Eukaryota</taxon>
        <taxon>Fungi</taxon>
        <taxon>Dikarya</taxon>
        <taxon>Ascomycota</taxon>
        <taxon>Pezizomycotina</taxon>
        <taxon>Eurotiomycetes</taxon>
        <taxon>Eurotiomycetidae</taxon>
        <taxon>Eurotiales</taxon>
        <taxon>Aspergillaceae</taxon>
        <taxon>Penicillium</taxon>
    </lineage>
</organism>
<feature type="chain" id="PRO_5012976717" evidence="4">
    <location>
        <begin position="22"/>
        <end position="304"/>
    </location>
</feature>
<protein>
    <submittedName>
        <fullName evidence="6">Acid phosphatase</fullName>
    </submittedName>
</protein>
<reference evidence="6 7" key="1">
    <citation type="submission" date="2016-10" db="EMBL/GenBank/DDBJ databases">
        <title>Genome sequence of the ascomycete fungus Penicillium subrubescens.</title>
        <authorList>
            <person name="De Vries R.P."/>
            <person name="Peng M."/>
            <person name="Dilokpimol A."/>
            <person name="Hilden K."/>
            <person name="Makela M.R."/>
            <person name="Grigoriev I."/>
            <person name="Riley R."/>
            <person name="Granchi Z."/>
        </authorList>
    </citation>
    <scope>NUCLEOTIDE SEQUENCE [LARGE SCALE GENOMIC DNA]</scope>
    <source>
        <strain evidence="6 7">CBS 132785</strain>
    </source>
</reference>
<dbReference type="InterPro" id="IPR002828">
    <property type="entry name" value="SurE-like_Pase/nucleotidase"/>
</dbReference>
<keyword evidence="7" id="KW-1185">Reference proteome</keyword>
<dbReference type="Gene3D" id="3.40.1210.10">
    <property type="entry name" value="Survival protein SurE-like phosphatase/nucleotidase"/>
    <property type="match status" value="1"/>
</dbReference>
<dbReference type="InterPro" id="IPR036523">
    <property type="entry name" value="SurE-like_sf"/>
</dbReference>
<dbReference type="GO" id="GO:0008252">
    <property type="term" value="F:nucleotidase activity"/>
    <property type="evidence" value="ECO:0007669"/>
    <property type="project" value="InterPro"/>
</dbReference>
<dbReference type="Proteomes" id="UP000186955">
    <property type="component" value="Unassembled WGS sequence"/>
</dbReference>
<dbReference type="AlphaFoldDB" id="A0A1Q5U064"/>
<comment type="similarity">
    <text evidence="1">Belongs to the SurE nucleotidase family.</text>
</comment>
<name>A0A1Q5U064_9EURO</name>
<keyword evidence="2" id="KW-0479">Metal-binding</keyword>
<evidence type="ECO:0000259" key="5">
    <source>
        <dbReference type="Pfam" id="PF01975"/>
    </source>
</evidence>
<dbReference type="InterPro" id="IPR030048">
    <property type="entry name" value="SurE"/>
</dbReference>
<dbReference type="GO" id="GO:0046872">
    <property type="term" value="F:metal ion binding"/>
    <property type="evidence" value="ECO:0007669"/>
    <property type="project" value="UniProtKB-KW"/>
</dbReference>
<evidence type="ECO:0000256" key="1">
    <source>
        <dbReference type="ARBA" id="ARBA00011062"/>
    </source>
</evidence>
<dbReference type="OrthoDB" id="4018688at2759"/>
<dbReference type="SUPFAM" id="SSF64167">
    <property type="entry name" value="SurE-like"/>
    <property type="match status" value="1"/>
</dbReference>
<keyword evidence="4" id="KW-0732">Signal</keyword>
<evidence type="ECO:0000256" key="3">
    <source>
        <dbReference type="ARBA" id="ARBA00022801"/>
    </source>
</evidence>
<evidence type="ECO:0000256" key="2">
    <source>
        <dbReference type="ARBA" id="ARBA00022723"/>
    </source>
</evidence>
<dbReference type="PANTHER" id="PTHR30457">
    <property type="entry name" value="5'-NUCLEOTIDASE SURE"/>
    <property type="match status" value="1"/>
</dbReference>
<evidence type="ECO:0000313" key="6">
    <source>
        <dbReference type="EMBL" id="OKP05857.1"/>
    </source>
</evidence>
<accession>A0A1Q5U064</accession>
<feature type="domain" description="Survival protein SurE-like phosphatase/nucleotidase" evidence="5">
    <location>
        <begin position="24"/>
        <end position="223"/>
    </location>
</feature>
<dbReference type="EMBL" id="MNBE01000602">
    <property type="protein sequence ID" value="OKP05857.1"/>
    <property type="molecule type" value="Genomic_DNA"/>
</dbReference>
<evidence type="ECO:0000313" key="7">
    <source>
        <dbReference type="Proteomes" id="UP000186955"/>
    </source>
</evidence>